<name>A0A0A2C4P0_PROMR</name>
<protein>
    <submittedName>
        <fullName evidence="2">Putative ABC transporter component</fullName>
    </submittedName>
</protein>
<reference evidence="3" key="1">
    <citation type="journal article" date="2014" name="Sci. Data">
        <title>Genomes of diverse isolates of the marine cyanobacterium Prochlorococcus.</title>
        <authorList>
            <person name="Biller S."/>
            <person name="Berube P."/>
            <person name="Thompson J."/>
            <person name="Kelly L."/>
            <person name="Roggensack S."/>
            <person name="Awad L."/>
            <person name="Roache-Johnson K."/>
            <person name="Ding H."/>
            <person name="Giovannoni S.J."/>
            <person name="Moore L.R."/>
            <person name="Chisholm S.W."/>
        </authorList>
    </citation>
    <scope>NUCLEOTIDE SEQUENCE [LARGE SCALE GENOMIC DNA]</scope>
    <source>
        <strain evidence="3">PAC1</strain>
    </source>
</reference>
<dbReference type="PROSITE" id="PS51257">
    <property type="entry name" value="PROKAR_LIPOPROTEIN"/>
    <property type="match status" value="1"/>
</dbReference>
<dbReference type="SUPFAM" id="SSF111369">
    <property type="entry name" value="HlyD-like secretion proteins"/>
    <property type="match status" value="1"/>
</dbReference>
<evidence type="ECO:0000313" key="3">
    <source>
        <dbReference type="Proteomes" id="UP000030392"/>
    </source>
</evidence>
<organism evidence="2 3">
    <name type="scientific">Prochlorococcus marinus str. PAC1</name>
    <dbReference type="NCBI Taxonomy" id="59924"/>
    <lineage>
        <taxon>Bacteria</taxon>
        <taxon>Bacillati</taxon>
        <taxon>Cyanobacteriota</taxon>
        <taxon>Cyanophyceae</taxon>
        <taxon>Synechococcales</taxon>
        <taxon>Prochlorococcaceae</taxon>
        <taxon>Prochlorococcus</taxon>
    </lineage>
</organism>
<sequence length="305" mass="33518">MLVMFKYLSLKILFPLGITPLCVLLLSGCDNKNLEVNQSLKEIQVVDRIEGVAALGQLNPLGEVRKLAAPNSGKGGTPRLSKLLIREGDSIIKDQILAVFDNRPKLEANLKSAQANLNILMSEIRIQKREITRYQTLLEKGAVAEIVLDKMKDDLFISETKILKLKSDIDAINVDLEQTQLKSPIDGIVLQILVREGERPNSSGVINVGANQLMEALIEVYESDIDRVQMGQAVDLISENGGFNGSLSGQVTLISPQVRQRRVLSTDPTGDADSRVVEVRVKLDNSSAKKVSHLTGMKVIARFQP</sequence>
<dbReference type="AlphaFoldDB" id="A0A0A2C4P0"/>
<dbReference type="Gene3D" id="1.10.287.470">
    <property type="entry name" value="Helix hairpin bin"/>
    <property type="match status" value="1"/>
</dbReference>
<comment type="caution">
    <text evidence="2">The sequence shown here is derived from an EMBL/GenBank/DDBJ whole genome shotgun (WGS) entry which is preliminary data.</text>
</comment>
<dbReference type="RefSeq" id="WP_036907201.1">
    <property type="nucleotide sequence ID" value="NZ_CP138967.1"/>
</dbReference>
<dbReference type="InterPro" id="IPR014315">
    <property type="entry name" value="ABC_heterocyst_DevB"/>
</dbReference>
<dbReference type="NCBIfam" id="TIGR02971">
    <property type="entry name" value="heterocyst_DevB"/>
    <property type="match status" value="1"/>
</dbReference>
<dbReference type="Proteomes" id="UP000030392">
    <property type="component" value="Unassembled WGS sequence"/>
</dbReference>
<gene>
    <name evidence="2" type="ORF">EV03_1954</name>
</gene>
<dbReference type="PANTHER" id="PTHR30469:SF15">
    <property type="entry name" value="HLYD FAMILY OF SECRETION PROTEINS"/>
    <property type="match status" value="1"/>
</dbReference>
<dbReference type="Gene3D" id="2.40.50.100">
    <property type="match status" value="1"/>
</dbReference>
<feature type="coiled-coil region" evidence="1">
    <location>
        <begin position="103"/>
        <end position="130"/>
    </location>
</feature>
<dbReference type="PANTHER" id="PTHR30469">
    <property type="entry name" value="MULTIDRUG RESISTANCE PROTEIN MDTA"/>
    <property type="match status" value="1"/>
</dbReference>
<accession>A0A0A2C4P0</accession>
<keyword evidence="1" id="KW-0175">Coiled coil</keyword>
<dbReference type="EMBL" id="JNAX01000015">
    <property type="protein sequence ID" value="KGG19569.1"/>
    <property type="molecule type" value="Genomic_DNA"/>
</dbReference>
<dbReference type="GO" id="GO:0015562">
    <property type="term" value="F:efflux transmembrane transporter activity"/>
    <property type="evidence" value="ECO:0007669"/>
    <property type="project" value="TreeGrafter"/>
</dbReference>
<proteinExistence type="predicted"/>
<dbReference type="GO" id="GO:1990281">
    <property type="term" value="C:efflux pump complex"/>
    <property type="evidence" value="ECO:0007669"/>
    <property type="project" value="TreeGrafter"/>
</dbReference>
<evidence type="ECO:0000313" key="2">
    <source>
        <dbReference type="EMBL" id="KGG19569.1"/>
    </source>
</evidence>
<evidence type="ECO:0000256" key="1">
    <source>
        <dbReference type="SAM" id="Coils"/>
    </source>
</evidence>
<dbReference type="Gene3D" id="2.40.30.170">
    <property type="match status" value="1"/>
</dbReference>